<protein>
    <submittedName>
        <fullName evidence="1">Uncharacterized protein</fullName>
    </submittedName>
</protein>
<dbReference type="Gene3D" id="3.40.50.300">
    <property type="entry name" value="P-loop containing nucleotide triphosphate hydrolases"/>
    <property type="match status" value="1"/>
</dbReference>
<dbReference type="InterPro" id="IPR027417">
    <property type="entry name" value="P-loop_NTPase"/>
</dbReference>
<dbReference type="OrthoDB" id="3938393at2759"/>
<proteinExistence type="predicted"/>
<gene>
    <name evidence="1" type="ORF">M501DRAFT_289634</name>
</gene>
<name>A0A9P4S4N7_9PEZI</name>
<organism evidence="1 2">
    <name type="scientific">Patellaria atrata CBS 101060</name>
    <dbReference type="NCBI Taxonomy" id="1346257"/>
    <lineage>
        <taxon>Eukaryota</taxon>
        <taxon>Fungi</taxon>
        <taxon>Dikarya</taxon>
        <taxon>Ascomycota</taxon>
        <taxon>Pezizomycotina</taxon>
        <taxon>Dothideomycetes</taxon>
        <taxon>Dothideomycetes incertae sedis</taxon>
        <taxon>Patellariales</taxon>
        <taxon>Patellariaceae</taxon>
        <taxon>Patellaria</taxon>
    </lineage>
</organism>
<evidence type="ECO:0000313" key="2">
    <source>
        <dbReference type="Proteomes" id="UP000799429"/>
    </source>
</evidence>
<dbReference type="AlphaFoldDB" id="A0A9P4S4N7"/>
<reference evidence="1" key="1">
    <citation type="journal article" date="2020" name="Stud. Mycol.">
        <title>101 Dothideomycetes genomes: a test case for predicting lifestyles and emergence of pathogens.</title>
        <authorList>
            <person name="Haridas S."/>
            <person name="Albert R."/>
            <person name="Binder M."/>
            <person name="Bloem J."/>
            <person name="Labutti K."/>
            <person name="Salamov A."/>
            <person name="Andreopoulos B."/>
            <person name="Baker S."/>
            <person name="Barry K."/>
            <person name="Bills G."/>
            <person name="Bluhm B."/>
            <person name="Cannon C."/>
            <person name="Castanera R."/>
            <person name="Culley D."/>
            <person name="Daum C."/>
            <person name="Ezra D."/>
            <person name="Gonzalez J."/>
            <person name="Henrissat B."/>
            <person name="Kuo A."/>
            <person name="Liang C."/>
            <person name="Lipzen A."/>
            <person name="Lutzoni F."/>
            <person name="Magnuson J."/>
            <person name="Mondo S."/>
            <person name="Nolan M."/>
            <person name="Ohm R."/>
            <person name="Pangilinan J."/>
            <person name="Park H.-J."/>
            <person name="Ramirez L."/>
            <person name="Alfaro M."/>
            <person name="Sun H."/>
            <person name="Tritt A."/>
            <person name="Yoshinaga Y."/>
            <person name="Zwiers L.-H."/>
            <person name="Turgeon B."/>
            <person name="Goodwin S."/>
            <person name="Spatafora J."/>
            <person name="Crous P."/>
            <person name="Grigoriev I."/>
        </authorList>
    </citation>
    <scope>NUCLEOTIDE SEQUENCE</scope>
    <source>
        <strain evidence="1">CBS 101060</strain>
    </source>
</reference>
<evidence type="ECO:0000313" key="1">
    <source>
        <dbReference type="EMBL" id="KAF2835765.1"/>
    </source>
</evidence>
<keyword evidence="2" id="KW-1185">Reference proteome</keyword>
<sequence>MVQCRNRIEPRGHLWRSSCSIEITQYQVEPTCPKPYRGPQLAPTNRVRWLLIYDNVDRADVLLRHWPVSERGHIILTTRKHTFAKQPAKRGLDMFETENAAISLLHLVQTERPYYSGRSKCRVTCSKSIYGRITWISAGAHAVSCIHHDPLHDYLKNVTGFPNTTPESPRGLNTGTTTCWIYYFNDGSLFVLYKISQ</sequence>
<comment type="caution">
    <text evidence="1">The sequence shown here is derived from an EMBL/GenBank/DDBJ whole genome shotgun (WGS) entry which is preliminary data.</text>
</comment>
<dbReference type="EMBL" id="MU006106">
    <property type="protein sequence ID" value="KAF2835765.1"/>
    <property type="molecule type" value="Genomic_DNA"/>
</dbReference>
<dbReference type="Proteomes" id="UP000799429">
    <property type="component" value="Unassembled WGS sequence"/>
</dbReference>
<accession>A0A9P4S4N7</accession>